<reference evidence="6 7" key="1">
    <citation type="submission" date="2020-02" db="EMBL/GenBank/DDBJ databases">
        <authorList>
            <person name="Ferguson B K."/>
        </authorList>
    </citation>
    <scope>NUCLEOTIDE SEQUENCE [LARGE SCALE GENOMIC DNA]</scope>
</reference>
<dbReference type="SUPFAM" id="SSF48403">
    <property type="entry name" value="Ankyrin repeat"/>
    <property type="match status" value="2"/>
</dbReference>
<evidence type="ECO:0000256" key="5">
    <source>
        <dbReference type="SAM" id="Phobius"/>
    </source>
</evidence>
<evidence type="ECO:0000256" key="1">
    <source>
        <dbReference type="ARBA" id="ARBA00022737"/>
    </source>
</evidence>
<feature type="region of interest" description="Disordered" evidence="4">
    <location>
        <begin position="152"/>
        <end position="178"/>
    </location>
</feature>
<accession>A0A6H5I107</accession>
<dbReference type="AlphaFoldDB" id="A0A6H5I107"/>
<dbReference type="PROSITE" id="PS50088">
    <property type="entry name" value="ANK_REPEAT"/>
    <property type="match status" value="7"/>
</dbReference>
<feature type="repeat" description="ANK" evidence="3">
    <location>
        <begin position="650"/>
        <end position="682"/>
    </location>
</feature>
<dbReference type="PANTHER" id="PTHR24189">
    <property type="entry name" value="MYOTROPHIN"/>
    <property type="match status" value="1"/>
</dbReference>
<evidence type="ECO:0000313" key="6">
    <source>
        <dbReference type="EMBL" id="CAB0030179.1"/>
    </source>
</evidence>
<dbReference type="InterPro" id="IPR050745">
    <property type="entry name" value="Multifunctional_regulatory"/>
</dbReference>
<dbReference type="EMBL" id="CADCXV010000435">
    <property type="protein sequence ID" value="CAB0030179.1"/>
    <property type="molecule type" value="Genomic_DNA"/>
</dbReference>
<gene>
    <name evidence="6" type="ORF">TBRA_LOCUS2190</name>
</gene>
<protein>
    <submittedName>
        <fullName evidence="6">Uncharacterized protein</fullName>
    </submittedName>
</protein>
<dbReference type="Proteomes" id="UP000479190">
    <property type="component" value="Unassembled WGS sequence"/>
</dbReference>
<organism evidence="6 7">
    <name type="scientific">Trichogramma brassicae</name>
    <dbReference type="NCBI Taxonomy" id="86971"/>
    <lineage>
        <taxon>Eukaryota</taxon>
        <taxon>Metazoa</taxon>
        <taxon>Ecdysozoa</taxon>
        <taxon>Arthropoda</taxon>
        <taxon>Hexapoda</taxon>
        <taxon>Insecta</taxon>
        <taxon>Pterygota</taxon>
        <taxon>Neoptera</taxon>
        <taxon>Endopterygota</taxon>
        <taxon>Hymenoptera</taxon>
        <taxon>Apocrita</taxon>
        <taxon>Proctotrupomorpha</taxon>
        <taxon>Chalcidoidea</taxon>
        <taxon>Trichogrammatidae</taxon>
        <taxon>Trichogramma</taxon>
    </lineage>
</organism>
<feature type="repeat" description="ANK" evidence="3">
    <location>
        <begin position="909"/>
        <end position="937"/>
    </location>
</feature>
<dbReference type="PANTHER" id="PTHR24189:SF50">
    <property type="entry name" value="ANKYRIN REPEAT AND SOCS BOX PROTEIN 2"/>
    <property type="match status" value="1"/>
</dbReference>
<dbReference type="PROSITE" id="PS50297">
    <property type="entry name" value="ANK_REP_REGION"/>
    <property type="match status" value="6"/>
</dbReference>
<dbReference type="OrthoDB" id="6593077at2759"/>
<feature type="repeat" description="ANK" evidence="3">
    <location>
        <begin position="499"/>
        <end position="531"/>
    </location>
</feature>
<evidence type="ECO:0000313" key="7">
    <source>
        <dbReference type="Proteomes" id="UP000479190"/>
    </source>
</evidence>
<evidence type="ECO:0000256" key="2">
    <source>
        <dbReference type="ARBA" id="ARBA00023043"/>
    </source>
</evidence>
<sequence>MLVSSNSGAVLGFESGFIVIFATAWTALTLVTVECYPTHLRDSWRTGRVVRNKKIYRAHDASHVKRKTSMRESRGGAAAARSCCWLRRQLVPTLLALLLVQLGMYRTLVQDNVLRGSIYLYRRPSKLGFRYMAWPSSEKKVIRPAAAAAAAAARQQRPKGVGEIQQRGRQNHHQYHPPEEHTAVCARVSDTTSRWLVYVQIHLYTSENTERARDARESNKNKTHTLPTAVRLYLPLGQRLERYTKLIRVRVFIFTRDRRIHIPNLCDIFYLLFFPITSARRQKDVPAQARSRNVAPKKISIANRFKLARLILFYKIRTLKREAYCSCSKSSITRDRTRKTCAAHNQGGRIAVTTSIHAHIRWKQSCARFVPFVALYTALVKIYITRVCVLCLFSFPRSIAQRLLQSRQGIDTGYKDEPDLDEDGKPSSRRVTPVHNAIDPCRHLWFCARLFKIFDRFDVNYANEDGLSHFHIACMAGCYEAVKKFLEHGQDPNLRTQKTGFSPLHCAMFMNRKQVAELLLKHGADPNALNQKKMTPLQVCCRRDAENYDAAIALLEHRVDDCQPVNVDVRNLMGETPLHWAVARNLFNNRSLIESLLRNGVDPNCANEDGFTPVHIVGMRDSDDHDLVKMLFELSNDKYKPVRVNSQDMWGRSPLHWALLRKNKKVAEYLLKNGADPNLASKDGSTALHIVCKSDRDDDDSAKMVFERIDEKYKPLLIDARDELVNKIKDNHALAQLFLEINDDIRQCVELDTADKMGNTPLHLSFRFKCKTDWRAQMAEILLRRGADPSPANAKGRTPLHLICISDPHNYDFLKLFFEIDQERHRKVQVNAQDASGWTPLHYALDNKLQDVGGILLREGADPNIANEDGQTPLHLMCYMNSHHGFVEAFFDICDEKNQLVQVDAKDKLGQTPLQLAVANLLPRVVDVLLNHGADLSSFVFPTESCFKKQLNNYAIPCPCEVTLGLACNAAAMLEVLHKRGFKRLYHSGTIQSIMMDWGYFDRVDLKKWYHDEKFAQQAKQILIRDDDPSLSLYDMIPLKTVKTAELLSTEDYLKLAQSKKLRTLPEKHIRACVFAFVL</sequence>
<dbReference type="Gene3D" id="1.25.40.20">
    <property type="entry name" value="Ankyrin repeat-containing domain"/>
    <property type="match status" value="4"/>
</dbReference>
<dbReference type="Pfam" id="PF00023">
    <property type="entry name" value="Ank"/>
    <property type="match status" value="1"/>
</dbReference>
<dbReference type="Pfam" id="PF12796">
    <property type="entry name" value="Ank_2"/>
    <property type="match status" value="3"/>
</dbReference>
<keyword evidence="2 3" id="KW-0040">ANK repeat</keyword>
<evidence type="ECO:0000256" key="3">
    <source>
        <dbReference type="PROSITE-ProRule" id="PRU00023"/>
    </source>
</evidence>
<dbReference type="InterPro" id="IPR036770">
    <property type="entry name" value="Ankyrin_rpt-contain_sf"/>
</dbReference>
<keyword evidence="5" id="KW-0812">Transmembrane</keyword>
<proteinExistence type="predicted"/>
<feature type="repeat" description="ANK" evidence="3">
    <location>
        <begin position="465"/>
        <end position="497"/>
    </location>
</feature>
<feature type="repeat" description="ANK" evidence="3">
    <location>
        <begin position="836"/>
        <end position="868"/>
    </location>
</feature>
<feature type="transmembrane region" description="Helical" evidence="5">
    <location>
        <begin position="15"/>
        <end position="36"/>
    </location>
</feature>
<feature type="repeat" description="ANK" evidence="3">
    <location>
        <begin position="573"/>
        <end position="608"/>
    </location>
</feature>
<keyword evidence="7" id="KW-1185">Reference proteome</keyword>
<dbReference type="SMART" id="SM00248">
    <property type="entry name" value="ANK"/>
    <property type="match status" value="12"/>
</dbReference>
<feature type="repeat" description="ANK" evidence="3">
    <location>
        <begin position="757"/>
        <end position="794"/>
    </location>
</feature>
<keyword evidence="5" id="KW-0472">Membrane</keyword>
<name>A0A6H5I107_9HYME</name>
<dbReference type="InterPro" id="IPR002110">
    <property type="entry name" value="Ankyrin_rpt"/>
</dbReference>
<keyword evidence="5" id="KW-1133">Transmembrane helix</keyword>
<evidence type="ECO:0000256" key="4">
    <source>
        <dbReference type="SAM" id="MobiDB-lite"/>
    </source>
</evidence>
<keyword evidence="1" id="KW-0677">Repeat</keyword>